<protein>
    <recommendedName>
        <fullName evidence="2">C2H2-type domain-containing protein</fullName>
    </recommendedName>
</protein>
<feature type="region of interest" description="Disordered" evidence="1">
    <location>
        <begin position="107"/>
        <end position="168"/>
    </location>
</feature>
<evidence type="ECO:0000259" key="2">
    <source>
        <dbReference type="PROSITE" id="PS00028"/>
    </source>
</evidence>
<dbReference type="SMART" id="SM00355">
    <property type="entry name" value="ZnF_C2H2"/>
    <property type="match status" value="8"/>
</dbReference>
<feature type="region of interest" description="Disordered" evidence="1">
    <location>
        <begin position="1"/>
        <end position="29"/>
    </location>
</feature>
<dbReference type="EMBL" id="JACVVK020000036">
    <property type="protein sequence ID" value="KAK7500532.1"/>
    <property type="molecule type" value="Genomic_DNA"/>
</dbReference>
<proteinExistence type="predicted"/>
<feature type="compositionally biased region" description="Polar residues" evidence="1">
    <location>
        <begin position="289"/>
        <end position="312"/>
    </location>
</feature>
<feature type="compositionally biased region" description="Low complexity" evidence="1">
    <location>
        <begin position="251"/>
        <end position="263"/>
    </location>
</feature>
<evidence type="ECO:0000313" key="4">
    <source>
        <dbReference type="Proteomes" id="UP001519460"/>
    </source>
</evidence>
<name>A0ABD0LNA7_9CAEN</name>
<evidence type="ECO:0000313" key="3">
    <source>
        <dbReference type="EMBL" id="KAK7500532.1"/>
    </source>
</evidence>
<feature type="compositionally biased region" description="Basic and acidic residues" evidence="1">
    <location>
        <begin position="317"/>
        <end position="326"/>
    </location>
</feature>
<evidence type="ECO:0000256" key="1">
    <source>
        <dbReference type="SAM" id="MobiDB-lite"/>
    </source>
</evidence>
<feature type="compositionally biased region" description="Polar residues" evidence="1">
    <location>
        <begin position="345"/>
        <end position="362"/>
    </location>
</feature>
<reference evidence="3 4" key="1">
    <citation type="journal article" date="2023" name="Sci. Data">
        <title>Genome assembly of the Korean intertidal mud-creeper Batillaria attramentaria.</title>
        <authorList>
            <person name="Patra A.K."/>
            <person name="Ho P.T."/>
            <person name="Jun S."/>
            <person name="Lee S.J."/>
            <person name="Kim Y."/>
            <person name="Won Y.J."/>
        </authorList>
    </citation>
    <scope>NUCLEOTIDE SEQUENCE [LARGE SCALE GENOMIC DNA]</scope>
    <source>
        <strain evidence="3">Wonlab-2016</strain>
    </source>
</reference>
<accession>A0ABD0LNA7</accession>
<dbReference type="PROSITE" id="PS00028">
    <property type="entry name" value="ZINC_FINGER_C2H2_1"/>
    <property type="match status" value="1"/>
</dbReference>
<feature type="region of interest" description="Disordered" evidence="1">
    <location>
        <begin position="1012"/>
        <end position="1049"/>
    </location>
</feature>
<comment type="caution">
    <text evidence="3">The sequence shown here is derived from an EMBL/GenBank/DDBJ whole genome shotgun (WGS) entry which is preliminary data.</text>
</comment>
<feature type="region of interest" description="Disordered" evidence="1">
    <location>
        <begin position="234"/>
        <end position="390"/>
    </location>
</feature>
<dbReference type="Proteomes" id="UP001519460">
    <property type="component" value="Unassembled WGS sequence"/>
</dbReference>
<dbReference type="InterPro" id="IPR013087">
    <property type="entry name" value="Znf_C2H2_type"/>
</dbReference>
<keyword evidence="4" id="KW-1185">Reference proteome</keyword>
<feature type="region of interest" description="Disordered" evidence="1">
    <location>
        <begin position="1168"/>
        <end position="1188"/>
    </location>
</feature>
<organism evidence="3 4">
    <name type="scientific">Batillaria attramentaria</name>
    <dbReference type="NCBI Taxonomy" id="370345"/>
    <lineage>
        <taxon>Eukaryota</taxon>
        <taxon>Metazoa</taxon>
        <taxon>Spiralia</taxon>
        <taxon>Lophotrochozoa</taxon>
        <taxon>Mollusca</taxon>
        <taxon>Gastropoda</taxon>
        <taxon>Caenogastropoda</taxon>
        <taxon>Sorbeoconcha</taxon>
        <taxon>Cerithioidea</taxon>
        <taxon>Batillariidae</taxon>
        <taxon>Batillaria</taxon>
    </lineage>
</organism>
<feature type="domain" description="C2H2-type" evidence="2">
    <location>
        <begin position="690"/>
        <end position="710"/>
    </location>
</feature>
<sequence length="1290" mass="140483">MEGVRNDKTVPVGRRAAEFSTTPPPEAQMRPHFHQRVGQALQRTLTHGRNQHMPHNQGNQAFHSTSGNFTNALSQNNSSTPSNPINRFQRTSLVGHAVRSLSANTVRVTPQTRHVHQSSASTEVHTTPQSHQAFMSNPSDVDHTSTVAGSPPSVQSTDAYHSSTDLHSFQPSVQNSLLVSGEAVAQRGPASLQSTQTPSQSSSSSSSVFMALMNQSVPCVIGRNEDGYFVIGPLKPKENGPQQMSETREPSLPSSSYLLDSASTTVTETSARLSTTSTGKHGNLASAEDTATVTPGLHSDNSPALSSTSTVVQGFGARRDAPDRLNRPSLPQTYTRTRSRPGVCGSSSTNLGKNARAQSQGGCQAIKRPRKDANSEGCSVSAEGSHRHRSVFTSVGNEEDSDIIFVSEHFKTSPKSNRVSTAASSTIESLPQFSIAVKTQTGGTASVTSSVTDVQGSDNSCVIVLSEDENDVVFLGTQPQLATSASASSTTTCSSDQQPFTAFDNQQASSPETFQSATAVPASSHVKQLMSTDTDADQNVGMFSQGISSVNNTGALAENIFEPVQQWAHDQTAKLHVSSDAASEPDKNQDVFSDRVGEGYDSAACIRKESQSAAVPDAPEPICKVVSIMSLRMDLDDSQTTVAWPFHQLSAEAFYRCGCAGGTCSFQSLLPAQLLMHLVEAHNSEASFPCVHCGSRLHSCDGLLQHIDQHLDVGTLSLYCSDTSCEFHSSSPGIVLCHMAANHPNVTCHTCWRCSTTFRSLLDFKVHISQNMIQIVLCPHCSAKHTDRRCILNHIMTSHLDKGRVVAFHEMLLCQERALTNWFEPSSITEALDESFPGGRSICDSSLVQSDTSRCPEKWSNQTPLLITEEGALGGISAGRDMPVLPAKEEIKLSWSEESDSDRTDDEDPKLAKLRAQWSNESLTNGPVIEIDRAESPTDLDIWDCYEGSSSSPYSGARSCSWQQSINRGSRKGSGNTRAPLQTKKPIEAAASCETSFEELLHHKLQAAASCASSGRAPSKKDSHLSDIPQGSGQKYSGGSDMPVPLGSRKRNLHQSEIPLPVPQTSGQQKGPVGRSCPRDYFTVNKKGSVTMFKCLHCPYAADTKSRPYSCAYARLYVHVQKMHMPDTFQCPFCSFQHIFRNFVVRHIRKNHPEELSGDSIQIVRSRRVTPVPPSPQKQSQPAALQRCKPEVLQRRRHKTKSSTPRDFYSVERRGGSKVMRCLCCSYTVSGSKGSSMIMHVWQHMERYKCAYCNFKGYPVFNVRKHIQRCHPGEIVHVMDTEMEVQTANV</sequence>
<dbReference type="Gene3D" id="3.30.160.60">
    <property type="entry name" value="Classic Zinc Finger"/>
    <property type="match status" value="1"/>
</dbReference>
<feature type="compositionally biased region" description="Polar residues" evidence="1">
    <location>
        <begin position="264"/>
        <end position="280"/>
    </location>
</feature>
<gene>
    <name evidence="3" type="ORF">BaRGS_00008107</name>
</gene>